<dbReference type="CDD" id="cd23766">
    <property type="entry name" value="IQCG"/>
    <property type="match status" value="1"/>
</dbReference>
<dbReference type="SUPFAM" id="SSF56204">
    <property type="entry name" value="Hect, E3 ligase catalytic domain"/>
    <property type="match status" value="1"/>
</dbReference>
<evidence type="ECO:0000256" key="5">
    <source>
        <dbReference type="ARBA" id="ARBA00022679"/>
    </source>
</evidence>
<dbReference type="HOGENOM" id="CLU_002173_2_1_1"/>
<feature type="domain" description="HECT" evidence="15">
    <location>
        <begin position="744"/>
        <end position="1069"/>
    </location>
</feature>
<evidence type="ECO:0000256" key="7">
    <source>
        <dbReference type="ARBA" id="ARBA00022843"/>
    </source>
</evidence>
<dbReference type="Pfam" id="PF00632">
    <property type="entry name" value="HECT"/>
    <property type="match status" value="1"/>
</dbReference>
<dbReference type="FunFam" id="3.30.2410.10:FF:000011">
    <property type="entry name" value="Putative Ubiquitin-protein ligase E3C"/>
    <property type="match status" value="1"/>
</dbReference>
<dbReference type="AlphaFoldDB" id="T1J5A0"/>
<reference evidence="17" key="1">
    <citation type="submission" date="2011-05" db="EMBL/GenBank/DDBJ databases">
        <authorList>
            <person name="Richards S.R."/>
            <person name="Qu J."/>
            <person name="Jiang H."/>
            <person name="Jhangiani S.N."/>
            <person name="Agravi P."/>
            <person name="Goodspeed R."/>
            <person name="Gross S."/>
            <person name="Mandapat C."/>
            <person name="Jackson L."/>
            <person name="Mathew T."/>
            <person name="Pu L."/>
            <person name="Thornton R."/>
            <person name="Saada N."/>
            <person name="Wilczek-Boney K.B."/>
            <person name="Lee S."/>
            <person name="Kovar C."/>
            <person name="Wu Y."/>
            <person name="Scherer S.E."/>
            <person name="Worley K.C."/>
            <person name="Muzny D.M."/>
            <person name="Gibbs R."/>
        </authorList>
    </citation>
    <scope>NUCLEOTIDE SEQUENCE</scope>
    <source>
        <strain evidence="17">Brora</strain>
    </source>
</reference>
<dbReference type="EnsemblMetazoa" id="SMAR008798-RA">
    <property type="protein sequence ID" value="SMAR008798-PA"/>
    <property type="gene ID" value="SMAR008798"/>
</dbReference>
<comment type="pathway">
    <text evidence="2">Protein modification; protein ubiquitination.</text>
</comment>
<evidence type="ECO:0000313" key="17">
    <source>
        <dbReference type="Proteomes" id="UP000014500"/>
    </source>
</evidence>
<keyword evidence="17" id="KW-1185">Reference proteome</keyword>
<dbReference type="Gene3D" id="3.90.1750.10">
    <property type="entry name" value="Hect, E3 ligase catalytic domains"/>
    <property type="match status" value="1"/>
</dbReference>
<dbReference type="FunFam" id="3.30.2160.10:FF:000002">
    <property type="entry name" value="Putative Ubiquitin-protein ligase E3C"/>
    <property type="match status" value="1"/>
</dbReference>
<evidence type="ECO:0000313" key="16">
    <source>
        <dbReference type="EnsemblMetazoa" id="SMAR008798-PA"/>
    </source>
</evidence>
<evidence type="ECO:0000256" key="12">
    <source>
        <dbReference type="ARBA" id="ARBA00081642"/>
    </source>
</evidence>
<accession>T1J5A0</accession>
<dbReference type="PANTHER" id="PTHR45700">
    <property type="entry name" value="UBIQUITIN-PROTEIN LIGASE E3C"/>
    <property type="match status" value="1"/>
</dbReference>
<dbReference type="CDD" id="cd00078">
    <property type="entry name" value="HECTc"/>
    <property type="match status" value="1"/>
</dbReference>
<reference evidence="16" key="2">
    <citation type="submission" date="2015-02" db="UniProtKB">
        <authorList>
            <consortium name="EnsemblMetazoa"/>
        </authorList>
    </citation>
    <scope>IDENTIFICATION</scope>
</reference>
<comment type="similarity">
    <text evidence="8">Belongs to the UBE3C family.</text>
</comment>
<keyword evidence="7" id="KW-0832">Ubl conjugation</keyword>
<evidence type="ECO:0000256" key="2">
    <source>
        <dbReference type="ARBA" id="ARBA00004906"/>
    </source>
</evidence>
<evidence type="ECO:0000256" key="11">
    <source>
        <dbReference type="ARBA" id="ARBA00077269"/>
    </source>
</evidence>
<dbReference type="Proteomes" id="UP000014500">
    <property type="component" value="Unassembled WGS sequence"/>
</dbReference>
<evidence type="ECO:0000256" key="4">
    <source>
        <dbReference type="ARBA" id="ARBA00022499"/>
    </source>
</evidence>
<dbReference type="Gene3D" id="3.30.2160.10">
    <property type="entry name" value="Hect, E3 ligase catalytic domain"/>
    <property type="match status" value="1"/>
</dbReference>
<feature type="compositionally biased region" description="Basic and acidic residues" evidence="14">
    <location>
        <begin position="1"/>
        <end position="10"/>
    </location>
</feature>
<dbReference type="GO" id="GO:0009966">
    <property type="term" value="P:regulation of signal transduction"/>
    <property type="evidence" value="ECO:0007669"/>
    <property type="project" value="UniProtKB-ARBA"/>
</dbReference>
<keyword evidence="5" id="KW-0808">Transferase</keyword>
<evidence type="ECO:0000256" key="14">
    <source>
        <dbReference type="SAM" id="MobiDB-lite"/>
    </source>
</evidence>
<dbReference type="GO" id="GO:0006511">
    <property type="term" value="P:ubiquitin-dependent protein catabolic process"/>
    <property type="evidence" value="ECO:0007669"/>
    <property type="project" value="TreeGrafter"/>
</dbReference>
<feature type="active site" description="Glycyl thioester intermediate" evidence="13">
    <location>
        <position position="1050"/>
    </location>
</feature>
<dbReference type="PANTHER" id="PTHR45700:SF2">
    <property type="entry name" value="UBIQUITIN-PROTEIN LIGASE E3C"/>
    <property type="match status" value="1"/>
</dbReference>
<evidence type="ECO:0000256" key="1">
    <source>
        <dbReference type="ARBA" id="ARBA00000885"/>
    </source>
</evidence>
<comment type="catalytic activity">
    <reaction evidence="1">
        <text>S-ubiquitinyl-[E2 ubiquitin-conjugating enzyme]-L-cysteine + [acceptor protein]-L-lysine = [E2 ubiquitin-conjugating enzyme]-L-cysteine + N(6)-ubiquitinyl-[acceptor protein]-L-lysine.</text>
        <dbReference type="EC" id="2.3.2.26"/>
    </reaction>
</comment>
<dbReference type="EMBL" id="JH431855">
    <property type="status" value="NOT_ANNOTATED_CDS"/>
    <property type="molecule type" value="Genomic_DNA"/>
</dbReference>
<dbReference type="SMART" id="SM00119">
    <property type="entry name" value="HECTc"/>
    <property type="match status" value="1"/>
</dbReference>
<evidence type="ECO:0000256" key="8">
    <source>
        <dbReference type="ARBA" id="ARBA00061050"/>
    </source>
</evidence>
<dbReference type="InterPro" id="IPR035983">
    <property type="entry name" value="Hect_E3_ubiquitin_ligase"/>
</dbReference>
<dbReference type="Gene3D" id="3.30.2410.10">
    <property type="entry name" value="Hect, E3 ligase catalytic domain"/>
    <property type="match status" value="1"/>
</dbReference>
<dbReference type="STRING" id="126957.T1J5A0"/>
<dbReference type="GO" id="GO:0061630">
    <property type="term" value="F:ubiquitin protein ligase activity"/>
    <property type="evidence" value="ECO:0007669"/>
    <property type="project" value="UniProtKB-EC"/>
</dbReference>
<evidence type="ECO:0000259" key="15">
    <source>
        <dbReference type="PROSITE" id="PS50237"/>
    </source>
</evidence>
<sequence length="1098" mass="127111">MYGFEGEFRRRPQQSFAGASKKEKRDEFLQRKYEERQKREESRKRTHAAICIQSYIRGVLTRHKQWKLEQKLFIDLQRNVGQQLVDEETLEKMIRGLLFFYQEREDAARLLWMQQVLLKHKDIIAEFMCNKSLIWALRVKKLLHISLRYLFHIANTNAPIALPMRTIEVFTSNDTYKKSSSQQQINILLSQIFTFLIRKGFYTYLYLLVNEKVPKSLEKSSNPPTELAKSLFLLMIQPIELISVVPDYNYRKTVLSSLCAEFFCKPYTEQISCFIIPALINKMTNFPFGTLLEVLLDMDTNSEEPVLCVPSTAYLFNLILQLASQHLGSLNEKGLQQYLQVLFCLRQSIHTIEPFDSDSSDSEDEDDYAEPKLPEVVESNARFQYTVEEIVSIINEPWHVQFLLSVLDHGVELQHFYNLKLLSYICYELLIHQKMSMNEYKLLYTMAFTPKFLKSLWMAIGNATTESVFGFGTPCLQMLAGGLFMRLEETLKFVPLLSLFCCLFSYMLHTLHDSELYVSSPALNFHSLDGGQSSSMPFTVAEIVMMSLSLRDVCLGLVELELPDAPRASVPQEYRQAMDSVSSNSSISTTEFVIVQTKMLSHLFKVVVNLVRQLHTRDSRQSFCPKNHWISSRVSIPVEKPLNINVRRGRMFRPFFGLRAFTRDRMEEGPPLSVIELRKITILRELSFVVPFEDRVMILQQLINKDKLENQGELTNFLAGPQIQVLIRRNYIYEDAFDKLSSENEPNLKHKMRVHLVNAIGLDEAGIDGGGIFREFLSELLKTSFDPNRGFFKLTHDNLLYPNPDVQMLVENFGVHYYFVGRMLGKALYENMLVELPLASFFLTKLLSRHSGKVDIHHLESLDPVVYRNLLYLKYYEGDVAELGLDFTVANSVLGETRIEELKPNGSNIPVTNANRIKYIHLMADYKLNRQMRSQCDAFRMGLSNVINVEWLQMFGARELQVLISGASVPVDLQDLKRHTTYSGGYSQDHPVIKLFWKIVENMDDRQRKHLLKFVTSCSRPPLLGFKELYPAFCIQNAGGVDRLPTASTCMNLLKLPEFNDENVLRSKLFFVFFYRIEPRLNPSNKQIHLQTRNMLGH</sequence>
<organism evidence="16 17">
    <name type="scientific">Strigamia maritima</name>
    <name type="common">European centipede</name>
    <name type="synonym">Geophilus maritimus</name>
    <dbReference type="NCBI Taxonomy" id="126957"/>
    <lineage>
        <taxon>Eukaryota</taxon>
        <taxon>Metazoa</taxon>
        <taxon>Ecdysozoa</taxon>
        <taxon>Arthropoda</taxon>
        <taxon>Myriapoda</taxon>
        <taxon>Chilopoda</taxon>
        <taxon>Pleurostigmophora</taxon>
        <taxon>Geophilomorpha</taxon>
        <taxon>Linotaeniidae</taxon>
        <taxon>Strigamia</taxon>
    </lineage>
</organism>
<dbReference type="PROSITE" id="PS50096">
    <property type="entry name" value="IQ"/>
    <property type="match status" value="1"/>
</dbReference>
<protein>
    <recommendedName>
        <fullName evidence="10">Ubiquitin-protein ligase E3C</fullName>
        <ecNumber evidence="3">2.3.2.26</ecNumber>
    </recommendedName>
    <alternativeName>
        <fullName evidence="11">HECT-type ubiquitin transferase E3C</fullName>
    </alternativeName>
    <alternativeName>
        <fullName evidence="12">RTA-associated ubiquitin ligase</fullName>
    </alternativeName>
</protein>
<dbReference type="PROSITE" id="PS50237">
    <property type="entry name" value="HECT"/>
    <property type="match status" value="1"/>
</dbReference>
<dbReference type="FunFam" id="3.90.1750.10:FF:000014">
    <property type="entry name" value="Putative Ubiquitin-protein ligase E3C"/>
    <property type="match status" value="1"/>
</dbReference>
<evidence type="ECO:0000256" key="9">
    <source>
        <dbReference type="ARBA" id="ARBA00063372"/>
    </source>
</evidence>
<evidence type="ECO:0000256" key="3">
    <source>
        <dbReference type="ARBA" id="ARBA00012485"/>
    </source>
</evidence>
<comment type="subunit">
    <text evidence="9">Interacts with 26S proteasomes. Interacts (via the HECT domain) with UBE2D1 and, less efficiently, with UBE2L3.</text>
</comment>
<dbReference type="InterPro" id="IPR000569">
    <property type="entry name" value="HECT_dom"/>
</dbReference>
<dbReference type="PhylomeDB" id="T1J5A0"/>
<dbReference type="GO" id="GO:0000209">
    <property type="term" value="P:protein polyubiquitination"/>
    <property type="evidence" value="ECO:0007669"/>
    <property type="project" value="InterPro"/>
</dbReference>
<dbReference type="InterPro" id="IPR044611">
    <property type="entry name" value="E3A/B/C-like"/>
</dbReference>
<evidence type="ECO:0000256" key="10">
    <source>
        <dbReference type="ARBA" id="ARBA00067506"/>
    </source>
</evidence>
<dbReference type="eggNOG" id="KOG0942">
    <property type="taxonomic scope" value="Eukaryota"/>
</dbReference>
<keyword evidence="4" id="KW-1017">Isopeptide bond</keyword>
<proteinExistence type="inferred from homology"/>
<feature type="compositionally biased region" description="Basic and acidic residues" evidence="14">
    <location>
        <begin position="20"/>
        <end position="40"/>
    </location>
</feature>
<feature type="region of interest" description="Disordered" evidence="14">
    <location>
        <begin position="1"/>
        <end position="40"/>
    </location>
</feature>
<evidence type="ECO:0000256" key="6">
    <source>
        <dbReference type="ARBA" id="ARBA00022786"/>
    </source>
</evidence>
<name>T1J5A0_STRMM</name>
<dbReference type="OMA" id="EKHYYFI"/>
<keyword evidence="6 13" id="KW-0833">Ubl conjugation pathway</keyword>
<evidence type="ECO:0000256" key="13">
    <source>
        <dbReference type="PROSITE-ProRule" id="PRU00104"/>
    </source>
</evidence>
<dbReference type="EC" id="2.3.2.26" evidence="3"/>